<keyword evidence="1" id="KW-0732">Signal</keyword>
<dbReference type="RefSeq" id="WP_379986001.1">
    <property type="nucleotide sequence ID" value="NZ_JADIKD010000007.1"/>
</dbReference>
<evidence type="ECO:0000313" key="4">
    <source>
        <dbReference type="Proteomes" id="UP001620408"/>
    </source>
</evidence>
<dbReference type="EMBL" id="JADIKD010000007">
    <property type="protein sequence ID" value="MFK2916635.1"/>
    <property type="molecule type" value="Genomic_DNA"/>
</dbReference>
<dbReference type="InterPro" id="IPR011051">
    <property type="entry name" value="RmlC_Cupin_sf"/>
</dbReference>
<organism evidence="3 4">
    <name type="scientific">Dyella koreensis</name>
    <dbReference type="NCBI Taxonomy" id="311235"/>
    <lineage>
        <taxon>Bacteria</taxon>
        <taxon>Pseudomonadati</taxon>
        <taxon>Pseudomonadota</taxon>
        <taxon>Gammaproteobacteria</taxon>
        <taxon>Lysobacterales</taxon>
        <taxon>Rhodanobacteraceae</taxon>
        <taxon>Dyella</taxon>
    </lineage>
</organism>
<feature type="signal peptide" evidence="1">
    <location>
        <begin position="1"/>
        <end position="21"/>
    </location>
</feature>
<protein>
    <submittedName>
        <fullName evidence="3">Cupin domain-containing protein</fullName>
    </submittedName>
</protein>
<dbReference type="InterPro" id="IPR013096">
    <property type="entry name" value="Cupin_2"/>
</dbReference>
<accession>A0ABW8K149</accession>
<dbReference type="Gene3D" id="2.60.120.10">
    <property type="entry name" value="Jelly Rolls"/>
    <property type="match status" value="1"/>
</dbReference>
<dbReference type="PROSITE" id="PS51257">
    <property type="entry name" value="PROKAR_LIPOPROTEIN"/>
    <property type="match status" value="1"/>
</dbReference>
<dbReference type="SUPFAM" id="SSF51182">
    <property type="entry name" value="RmlC-like cupins"/>
    <property type="match status" value="1"/>
</dbReference>
<proteinExistence type="predicted"/>
<dbReference type="PANTHER" id="PTHR36114">
    <property type="entry name" value="16.7 KDA PROTEIN IN WHIE LOCUS"/>
    <property type="match status" value="1"/>
</dbReference>
<dbReference type="Proteomes" id="UP001620408">
    <property type="component" value="Unassembled WGS sequence"/>
</dbReference>
<reference evidence="3 4" key="1">
    <citation type="submission" date="2020-10" db="EMBL/GenBank/DDBJ databases">
        <title>Phylogeny of dyella-like bacteria.</title>
        <authorList>
            <person name="Fu J."/>
        </authorList>
    </citation>
    <scope>NUCLEOTIDE SEQUENCE [LARGE SCALE GENOMIC DNA]</scope>
    <source>
        <strain evidence="3 4">BB4</strain>
    </source>
</reference>
<dbReference type="PANTHER" id="PTHR36114:SF1">
    <property type="entry name" value="16.7 KDA PROTEIN IN WHIE LOCUS"/>
    <property type="match status" value="1"/>
</dbReference>
<evidence type="ECO:0000313" key="3">
    <source>
        <dbReference type="EMBL" id="MFK2916635.1"/>
    </source>
</evidence>
<dbReference type="InterPro" id="IPR052044">
    <property type="entry name" value="PKS_Associated_Protein"/>
</dbReference>
<dbReference type="InterPro" id="IPR014710">
    <property type="entry name" value="RmlC-like_jellyroll"/>
</dbReference>
<comment type="caution">
    <text evidence="3">The sequence shown here is derived from an EMBL/GenBank/DDBJ whole genome shotgun (WGS) entry which is preliminary data.</text>
</comment>
<gene>
    <name evidence="3" type="ORF">ISS97_05120</name>
</gene>
<evidence type="ECO:0000256" key="1">
    <source>
        <dbReference type="SAM" id="SignalP"/>
    </source>
</evidence>
<name>A0ABW8K149_9GAMM</name>
<evidence type="ECO:0000259" key="2">
    <source>
        <dbReference type="Pfam" id="PF07883"/>
    </source>
</evidence>
<sequence length="161" mass="16700">MLNKYAWLASLCFFASCGVWATDAAPGGNGAKVISPAELPFIQVSEGVRLKELTGRAAPVGAKSALGSVALFELDPGHASAWSHNKIGEESFFILEGHGEVWTGGTAHPVGPGDYILIPPSVVRSIRASKGEALKFYAITTPAWSKGDDVLVPAPKGAPGS</sequence>
<keyword evidence="4" id="KW-1185">Reference proteome</keyword>
<feature type="chain" id="PRO_5046795499" evidence="1">
    <location>
        <begin position="22"/>
        <end position="161"/>
    </location>
</feature>
<dbReference type="Pfam" id="PF07883">
    <property type="entry name" value="Cupin_2"/>
    <property type="match status" value="1"/>
</dbReference>
<feature type="domain" description="Cupin type-2" evidence="2">
    <location>
        <begin position="71"/>
        <end position="139"/>
    </location>
</feature>